<dbReference type="EMBL" id="JAVDYG010000001">
    <property type="protein sequence ID" value="MDR7363572.1"/>
    <property type="molecule type" value="Genomic_DNA"/>
</dbReference>
<reference evidence="7 8" key="1">
    <citation type="submission" date="2023-07" db="EMBL/GenBank/DDBJ databases">
        <title>Sequencing the genomes of 1000 actinobacteria strains.</title>
        <authorList>
            <person name="Klenk H.-P."/>
        </authorList>
    </citation>
    <scope>NUCLEOTIDE SEQUENCE [LARGE SCALE GENOMIC DNA]</scope>
    <source>
        <strain evidence="7 8">DSM 19426</strain>
    </source>
</reference>
<dbReference type="PRINTS" id="PR00368">
    <property type="entry name" value="FADPNR"/>
</dbReference>
<evidence type="ECO:0000256" key="4">
    <source>
        <dbReference type="ARBA" id="ARBA00023002"/>
    </source>
</evidence>
<dbReference type="PANTHER" id="PTHR43557:SF2">
    <property type="entry name" value="RIESKE DOMAIN-CONTAINING PROTEIN-RELATED"/>
    <property type="match status" value="1"/>
</dbReference>
<keyword evidence="3" id="KW-0274">FAD</keyword>
<comment type="cofactor">
    <cofactor evidence="1">
        <name>FAD</name>
        <dbReference type="ChEBI" id="CHEBI:57692"/>
    </cofactor>
</comment>
<evidence type="ECO:0000256" key="1">
    <source>
        <dbReference type="ARBA" id="ARBA00001974"/>
    </source>
</evidence>
<dbReference type="SUPFAM" id="SSF51905">
    <property type="entry name" value="FAD/NAD(P)-binding domain"/>
    <property type="match status" value="2"/>
</dbReference>
<dbReference type="InterPro" id="IPR036188">
    <property type="entry name" value="FAD/NAD-bd_sf"/>
</dbReference>
<dbReference type="Pfam" id="PF14759">
    <property type="entry name" value="Reductase_C"/>
    <property type="match status" value="1"/>
</dbReference>
<dbReference type="RefSeq" id="WP_310304112.1">
    <property type="nucleotide sequence ID" value="NZ_BAAAPS010000003.1"/>
</dbReference>
<evidence type="ECO:0000313" key="7">
    <source>
        <dbReference type="EMBL" id="MDR7363572.1"/>
    </source>
</evidence>
<evidence type="ECO:0000259" key="6">
    <source>
        <dbReference type="Pfam" id="PF14759"/>
    </source>
</evidence>
<dbReference type="Pfam" id="PF07992">
    <property type="entry name" value="Pyr_redox_2"/>
    <property type="match status" value="1"/>
</dbReference>
<dbReference type="PANTHER" id="PTHR43557">
    <property type="entry name" value="APOPTOSIS-INDUCING FACTOR 1"/>
    <property type="match status" value="1"/>
</dbReference>
<dbReference type="InterPro" id="IPR050446">
    <property type="entry name" value="FAD-oxidoreductase/Apoptosis"/>
</dbReference>
<organism evidence="7 8">
    <name type="scientific">Nocardioides marmoribigeumensis</name>
    <dbReference type="NCBI Taxonomy" id="433649"/>
    <lineage>
        <taxon>Bacteria</taxon>
        <taxon>Bacillati</taxon>
        <taxon>Actinomycetota</taxon>
        <taxon>Actinomycetes</taxon>
        <taxon>Propionibacteriales</taxon>
        <taxon>Nocardioidaceae</taxon>
        <taxon>Nocardioides</taxon>
    </lineage>
</organism>
<comment type="caution">
    <text evidence="7">The sequence shown here is derived from an EMBL/GenBank/DDBJ whole genome shotgun (WGS) entry which is preliminary data.</text>
</comment>
<gene>
    <name evidence="7" type="ORF">J2S63_003125</name>
</gene>
<feature type="domain" description="FAD/NAD(P)-binding" evidence="5">
    <location>
        <begin position="1"/>
        <end position="303"/>
    </location>
</feature>
<dbReference type="Gene3D" id="3.50.50.60">
    <property type="entry name" value="FAD/NAD(P)-binding domain"/>
    <property type="match status" value="2"/>
</dbReference>
<dbReference type="InterPro" id="IPR016156">
    <property type="entry name" value="FAD/NAD-linked_Rdtase_dimer_sf"/>
</dbReference>
<evidence type="ECO:0000256" key="2">
    <source>
        <dbReference type="ARBA" id="ARBA00022630"/>
    </source>
</evidence>
<protein>
    <submittedName>
        <fullName evidence="7">NADPH-dependent 2,4-dienoyl-CoA reductase/sulfur reductase-like enzyme</fullName>
    </submittedName>
</protein>
<evidence type="ECO:0000259" key="5">
    <source>
        <dbReference type="Pfam" id="PF07992"/>
    </source>
</evidence>
<keyword evidence="8" id="KW-1185">Reference proteome</keyword>
<dbReference type="InterPro" id="IPR023753">
    <property type="entry name" value="FAD/NAD-binding_dom"/>
</dbReference>
<dbReference type="PRINTS" id="PR00411">
    <property type="entry name" value="PNDRDTASEI"/>
</dbReference>
<keyword evidence="2" id="KW-0285">Flavoprotein</keyword>
<dbReference type="Gene3D" id="3.30.390.30">
    <property type="match status" value="1"/>
</dbReference>
<evidence type="ECO:0000256" key="3">
    <source>
        <dbReference type="ARBA" id="ARBA00022827"/>
    </source>
</evidence>
<feature type="domain" description="Reductase C-terminal" evidence="6">
    <location>
        <begin position="328"/>
        <end position="411"/>
    </location>
</feature>
<name>A0ABU2BYV3_9ACTN</name>
<accession>A0ABU2BYV3</accession>
<dbReference type="Proteomes" id="UP001183648">
    <property type="component" value="Unassembled WGS sequence"/>
</dbReference>
<dbReference type="InterPro" id="IPR028202">
    <property type="entry name" value="Reductase_C"/>
</dbReference>
<keyword evidence="4" id="KW-0560">Oxidoreductase</keyword>
<dbReference type="SUPFAM" id="SSF55424">
    <property type="entry name" value="FAD/NAD-linked reductases, dimerisation (C-terminal) domain"/>
    <property type="match status" value="1"/>
</dbReference>
<evidence type="ECO:0000313" key="8">
    <source>
        <dbReference type="Proteomes" id="UP001183648"/>
    </source>
</evidence>
<proteinExistence type="predicted"/>
<sequence>MSVVVVGAGIAGVSAVASLRAEGYAGPLGLVGDEPVLPYRRPTVSKGLVRGTQTLDQVLVKPEEWYAEQGVDLRRGVRVTAVVPGSREVVLDTGERLGWSRLVLATGGTARLLPGLDPSPLVHTLRTAADAERLTRALDDPSADRVVVVGAGLVGAEIAAGLHERGLEVVLLESAALPLPRLLPPALGEVYADLHRSRGVTLETGVDVAKVLDTGREVLLGSVDGRAWSAALVVVAVGLAPDLTLADSAGLDVGPDRAGVVVDHAGRTSVPGVWAAGDLTLRPSSYVEGVQRAEHWQAAQNHGTAVGRALAADLAGDPLPADFDEVPWAWSDQYSLNLQVTGWPDPADDLVLRGTPSGDEGAAWVAFFLRDGVLRGAVGVGRARDIRHARTLVGQRAVVDPALLADPDVAVPATVAT</sequence>